<keyword evidence="3" id="KW-1185">Reference proteome</keyword>
<dbReference type="EMBL" id="QRUP01000002">
    <property type="protein sequence ID" value="RGR76187.1"/>
    <property type="molecule type" value="Genomic_DNA"/>
</dbReference>
<evidence type="ECO:0000259" key="1">
    <source>
        <dbReference type="PROSITE" id="PS50075"/>
    </source>
</evidence>
<dbReference type="AlphaFoldDB" id="A0A412G5P0"/>
<gene>
    <name evidence="2" type="ORF">DWY25_02200</name>
</gene>
<name>A0A412G5P0_9FIRM</name>
<organism evidence="2 3">
    <name type="scientific">Holdemania filiformis</name>
    <dbReference type="NCBI Taxonomy" id="61171"/>
    <lineage>
        <taxon>Bacteria</taxon>
        <taxon>Bacillati</taxon>
        <taxon>Bacillota</taxon>
        <taxon>Erysipelotrichia</taxon>
        <taxon>Erysipelotrichales</taxon>
        <taxon>Erysipelotrichaceae</taxon>
        <taxon>Holdemania</taxon>
    </lineage>
</organism>
<comment type="caution">
    <text evidence="2">The sequence shown here is derived from an EMBL/GenBank/DDBJ whole genome shotgun (WGS) entry which is preliminary data.</text>
</comment>
<dbReference type="InterPro" id="IPR009081">
    <property type="entry name" value="PP-bd_ACP"/>
</dbReference>
<proteinExistence type="predicted"/>
<dbReference type="Proteomes" id="UP000284178">
    <property type="component" value="Unassembled WGS sequence"/>
</dbReference>
<dbReference type="RefSeq" id="WP_117893103.1">
    <property type="nucleotide sequence ID" value="NZ_CABJCV010000002.1"/>
</dbReference>
<reference evidence="2 3" key="1">
    <citation type="submission" date="2018-08" db="EMBL/GenBank/DDBJ databases">
        <title>A genome reference for cultivated species of the human gut microbiota.</title>
        <authorList>
            <person name="Zou Y."/>
            <person name="Xue W."/>
            <person name="Luo G."/>
        </authorList>
    </citation>
    <scope>NUCLEOTIDE SEQUENCE [LARGE SCALE GENOMIC DNA]</scope>
    <source>
        <strain evidence="2 3">AF24-29</strain>
    </source>
</reference>
<protein>
    <submittedName>
        <fullName evidence="2">Acyl carrier protein</fullName>
    </submittedName>
</protein>
<dbReference type="InterPro" id="IPR036736">
    <property type="entry name" value="ACP-like_sf"/>
</dbReference>
<sequence length="75" mass="8386">MLEKIIAIIIAETGQPGVSAQTDLVRDLQLNSFDIVNIIAALEETFDVEINVREIRKIRNVKDILTTLTRLGAHD</sequence>
<dbReference type="Gene3D" id="1.10.1200.10">
    <property type="entry name" value="ACP-like"/>
    <property type="match status" value="1"/>
</dbReference>
<dbReference type="Pfam" id="PF00550">
    <property type="entry name" value="PP-binding"/>
    <property type="match status" value="1"/>
</dbReference>
<dbReference type="PROSITE" id="PS50075">
    <property type="entry name" value="CARRIER"/>
    <property type="match status" value="1"/>
</dbReference>
<evidence type="ECO:0000313" key="2">
    <source>
        <dbReference type="EMBL" id="RGR76187.1"/>
    </source>
</evidence>
<evidence type="ECO:0000313" key="3">
    <source>
        <dbReference type="Proteomes" id="UP000284178"/>
    </source>
</evidence>
<accession>A0A412G5P0</accession>
<feature type="domain" description="Carrier" evidence="1">
    <location>
        <begin position="1"/>
        <end position="72"/>
    </location>
</feature>
<dbReference type="GeneID" id="83014221"/>
<dbReference type="SUPFAM" id="SSF47336">
    <property type="entry name" value="ACP-like"/>
    <property type="match status" value="1"/>
</dbReference>